<proteinExistence type="predicted"/>
<protein>
    <submittedName>
        <fullName evidence="1">Uncharacterized protein</fullName>
    </submittedName>
</protein>
<name>A0AAE3VR09_9HYPH</name>
<organism evidence="1 2">
    <name type="scientific">Amorphus orientalis</name>
    <dbReference type="NCBI Taxonomy" id="649198"/>
    <lineage>
        <taxon>Bacteria</taxon>
        <taxon>Pseudomonadati</taxon>
        <taxon>Pseudomonadota</taxon>
        <taxon>Alphaproteobacteria</taxon>
        <taxon>Hyphomicrobiales</taxon>
        <taxon>Amorphaceae</taxon>
        <taxon>Amorphus</taxon>
    </lineage>
</organism>
<dbReference type="EMBL" id="JAUSUL010000002">
    <property type="protein sequence ID" value="MDQ0316383.1"/>
    <property type="molecule type" value="Genomic_DNA"/>
</dbReference>
<sequence length="141" mass="16107">MSFAPAAATKREKYQELRTRINKHCPWLMELRFGCEVVINNTCATVIYGERENMDGEKYICTTLGSAVDLRIYLKPRKTDYHRLTKILGIPPTLQDVLAAIPASLYNGEQVRKSVLDHYNLTKPLSDQSEETLDFLLSVIE</sequence>
<keyword evidence="2" id="KW-1185">Reference proteome</keyword>
<dbReference type="RefSeq" id="WP_306886204.1">
    <property type="nucleotide sequence ID" value="NZ_JAUSUL010000002.1"/>
</dbReference>
<dbReference type="AlphaFoldDB" id="A0AAE3VR09"/>
<accession>A0AAE3VR09</accession>
<evidence type="ECO:0000313" key="2">
    <source>
        <dbReference type="Proteomes" id="UP001229244"/>
    </source>
</evidence>
<comment type="caution">
    <text evidence="1">The sequence shown here is derived from an EMBL/GenBank/DDBJ whole genome shotgun (WGS) entry which is preliminary data.</text>
</comment>
<reference evidence="1" key="1">
    <citation type="submission" date="2023-07" db="EMBL/GenBank/DDBJ databases">
        <title>Genomic Encyclopedia of Type Strains, Phase IV (KMG-IV): sequencing the most valuable type-strain genomes for metagenomic binning, comparative biology and taxonomic classification.</title>
        <authorList>
            <person name="Goeker M."/>
        </authorList>
    </citation>
    <scope>NUCLEOTIDE SEQUENCE</scope>
    <source>
        <strain evidence="1">DSM 21202</strain>
    </source>
</reference>
<dbReference type="Proteomes" id="UP001229244">
    <property type="component" value="Unassembled WGS sequence"/>
</dbReference>
<gene>
    <name evidence="1" type="ORF">J2S73_002840</name>
</gene>
<evidence type="ECO:0000313" key="1">
    <source>
        <dbReference type="EMBL" id="MDQ0316383.1"/>
    </source>
</evidence>